<sequence>MCQAPFVDAFLVGAIDRLRRDHRARAAWSALRPSTMPLAETHEQATSRSRMGSLVGYQGCTATRGSHGKSSRLSACFCMPTSSVEHSSTALLQRVDRPDSAAMAGSSDRIMSVQLRQMLGDAGWAVAALLRADARRL</sequence>
<organism evidence="1 2">
    <name type="scientific">Moesziomyces aphidis</name>
    <name type="common">Pseudozyma aphidis</name>
    <dbReference type="NCBI Taxonomy" id="84754"/>
    <lineage>
        <taxon>Eukaryota</taxon>
        <taxon>Fungi</taxon>
        <taxon>Dikarya</taxon>
        <taxon>Basidiomycota</taxon>
        <taxon>Ustilaginomycotina</taxon>
        <taxon>Ustilaginomycetes</taxon>
        <taxon>Ustilaginales</taxon>
        <taxon>Ustilaginaceae</taxon>
        <taxon>Moesziomyces</taxon>
    </lineage>
</organism>
<accession>W3VUK6</accession>
<proteinExistence type="predicted"/>
<dbReference type="AlphaFoldDB" id="W3VUK6"/>
<dbReference type="EMBL" id="AWNI01000001">
    <property type="protein sequence ID" value="ETS65288.1"/>
    <property type="molecule type" value="Genomic_DNA"/>
</dbReference>
<evidence type="ECO:0000313" key="2">
    <source>
        <dbReference type="Proteomes" id="UP000019462"/>
    </source>
</evidence>
<comment type="caution">
    <text evidence="1">The sequence shown here is derived from an EMBL/GenBank/DDBJ whole genome shotgun (WGS) entry which is preliminary data.</text>
</comment>
<reference evidence="1 2" key="1">
    <citation type="journal article" date="2014" name="Genome Announc.">
        <title>Genome sequence of the basidiomycetous fungus Pseudozyma aphidis DSM70725, an efficient producer of biosurfactant mannosylerythritol lipids.</title>
        <authorList>
            <person name="Lorenz S."/>
            <person name="Guenther M."/>
            <person name="Grumaz C."/>
            <person name="Rupp S."/>
            <person name="Zibek S."/>
            <person name="Sohn K."/>
        </authorList>
    </citation>
    <scope>NUCLEOTIDE SEQUENCE [LARGE SCALE GENOMIC DNA]</scope>
    <source>
        <strain evidence="2">ATCC 32657 / CBS 517.83 / DSM 70725 / JCM 10318 / NBRC 10182 / NRRL Y-7954 / St-0401</strain>
    </source>
</reference>
<protein>
    <submittedName>
        <fullName evidence="1">Uncharacterized protein</fullName>
    </submittedName>
</protein>
<dbReference type="HOGENOM" id="CLU_1865982_0_0_1"/>
<evidence type="ECO:0000313" key="1">
    <source>
        <dbReference type="EMBL" id="ETS65288.1"/>
    </source>
</evidence>
<gene>
    <name evidence="1" type="ORF">PaG_00011</name>
</gene>
<dbReference type="OrthoDB" id="10647339at2759"/>
<keyword evidence="2" id="KW-1185">Reference proteome</keyword>
<dbReference type="Proteomes" id="UP000019462">
    <property type="component" value="Unassembled WGS sequence"/>
</dbReference>
<name>W3VUK6_MOEAP</name>